<name>A0A511QC75_9VIBR</name>
<dbReference type="OrthoDB" id="6402824at2"/>
<keyword evidence="3" id="KW-1185">Reference proteome</keyword>
<organism evidence="2 3">
    <name type="scientific">Vibrio sagamiensis NBRC 104589</name>
    <dbReference type="NCBI Taxonomy" id="1219064"/>
    <lineage>
        <taxon>Bacteria</taxon>
        <taxon>Pseudomonadati</taxon>
        <taxon>Pseudomonadota</taxon>
        <taxon>Gammaproteobacteria</taxon>
        <taxon>Vibrionales</taxon>
        <taxon>Vibrionaceae</taxon>
        <taxon>Vibrio</taxon>
    </lineage>
</organism>
<evidence type="ECO:0000256" key="1">
    <source>
        <dbReference type="SAM" id="Coils"/>
    </source>
</evidence>
<dbReference type="EMBL" id="BJXJ01000007">
    <property type="protein sequence ID" value="GEM74901.1"/>
    <property type="molecule type" value="Genomic_DNA"/>
</dbReference>
<dbReference type="RefSeq" id="WP_039980787.1">
    <property type="nucleotide sequence ID" value="NZ_BAOJ01000041.1"/>
</dbReference>
<dbReference type="Pfam" id="PF07445">
    <property type="entry name" value="PriC"/>
    <property type="match status" value="1"/>
</dbReference>
<sequence length="181" mass="21037">MNLKQLAQSLEGMSKQAAILDRQRGEHHVPLFDERLFSCRSRLLVPCVKETCATLDSIMREKEQNKLTLLRADYLTERLVAQISAIQREISTTRLRKGEIKHSSHFRKPINVLYQELAQHQEWARRLRQLVIEKQIAASASTGFNKTEAQNVLLATEKRLERCEAALLKLENQITYREKNQ</sequence>
<keyword evidence="1" id="KW-0175">Coiled coil</keyword>
<protein>
    <submittedName>
        <fullName evidence="2">Prepilin peptidase</fullName>
    </submittedName>
</protein>
<accession>A0A511QC75</accession>
<feature type="coiled-coil region" evidence="1">
    <location>
        <begin position="146"/>
        <end position="173"/>
    </location>
</feature>
<comment type="caution">
    <text evidence="2">The sequence shown here is derived from an EMBL/GenBank/DDBJ whole genome shotgun (WGS) entry which is preliminary data.</text>
</comment>
<dbReference type="InterPro" id="IPR010890">
    <property type="entry name" value="PriC"/>
</dbReference>
<proteinExistence type="predicted"/>
<dbReference type="InterPro" id="IPR038338">
    <property type="entry name" value="PriC_sf"/>
</dbReference>
<dbReference type="Gene3D" id="1.20.1270.340">
    <property type="match status" value="1"/>
</dbReference>
<evidence type="ECO:0000313" key="2">
    <source>
        <dbReference type="EMBL" id="GEM74901.1"/>
    </source>
</evidence>
<evidence type="ECO:0000313" key="3">
    <source>
        <dbReference type="Proteomes" id="UP000321922"/>
    </source>
</evidence>
<dbReference type="AlphaFoldDB" id="A0A511QC75"/>
<dbReference type="Proteomes" id="UP000321922">
    <property type="component" value="Unassembled WGS sequence"/>
</dbReference>
<reference evidence="2 3" key="1">
    <citation type="submission" date="2019-07" db="EMBL/GenBank/DDBJ databases">
        <title>Whole genome shotgun sequence of Vibrio sagamiensis NBRC 104589.</title>
        <authorList>
            <person name="Hosoyama A."/>
            <person name="Uohara A."/>
            <person name="Ohji S."/>
            <person name="Ichikawa N."/>
        </authorList>
    </citation>
    <scope>NUCLEOTIDE SEQUENCE [LARGE SCALE GENOMIC DNA]</scope>
    <source>
        <strain evidence="2 3">NBRC 104589</strain>
    </source>
</reference>
<gene>
    <name evidence="2" type="ORF">VSA01S_10130</name>
</gene>